<dbReference type="Gene3D" id="2.60.120.1440">
    <property type="match status" value="1"/>
</dbReference>
<dbReference type="RefSeq" id="WP_147053439.1">
    <property type="nucleotide sequence ID" value="NZ_CP042437.1"/>
</dbReference>
<gene>
    <name evidence="4" type="ORF">FSB76_10000</name>
</gene>
<feature type="transmembrane region" description="Helical" evidence="1">
    <location>
        <begin position="78"/>
        <end position="98"/>
    </location>
</feature>
<name>A0A5B8W092_9SPHI</name>
<dbReference type="OrthoDB" id="645173at2"/>
<dbReference type="PANTHER" id="PTHR30273">
    <property type="entry name" value="PERIPLASMIC SIGNAL SENSOR AND SIGMA FACTOR ACTIVATOR FECR-RELATED"/>
    <property type="match status" value="1"/>
</dbReference>
<dbReference type="InterPro" id="IPR032508">
    <property type="entry name" value="FecR_C"/>
</dbReference>
<organism evidence="4 5">
    <name type="scientific">Mucilaginibacter ginsenosidivorax</name>
    <dbReference type="NCBI Taxonomy" id="862126"/>
    <lineage>
        <taxon>Bacteria</taxon>
        <taxon>Pseudomonadati</taxon>
        <taxon>Bacteroidota</taxon>
        <taxon>Sphingobacteriia</taxon>
        <taxon>Sphingobacteriales</taxon>
        <taxon>Sphingobacteriaceae</taxon>
        <taxon>Mucilaginibacter</taxon>
    </lineage>
</organism>
<dbReference type="PIRSF" id="PIRSF018266">
    <property type="entry name" value="FecR"/>
    <property type="match status" value="1"/>
</dbReference>
<keyword evidence="1" id="KW-0472">Membrane</keyword>
<dbReference type="GO" id="GO:0016989">
    <property type="term" value="F:sigma factor antagonist activity"/>
    <property type="evidence" value="ECO:0007669"/>
    <property type="project" value="TreeGrafter"/>
</dbReference>
<dbReference type="InterPro" id="IPR006860">
    <property type="entry name" value="FecR"/>
</dbReference>
<feature type="domain" description="FecR protein" evidence="2">
    <location>
        <begin position="116"/>
        <end position="207"/>
    </location>
</feature>
<evidence type="ECO:0000313" key="4">
    <source>
        <dbReference type="EMBL" id="QEC76262.1"/>
    </source>
</evidence>
<dbReference type="KEGG" id="mgk:FSB76_10000"/>
<evidence type="ECO:0000259" key="2">
    <source>
        <dbReference type="Pfam" id="PF04773"/>
    </source>
</evidence>
<keyword evidence="1" id="KW-0812">Transmembrane</keyword>
<dbReference type="Proteomes" id="UP000321362">
    <property type="component" value="Chromosome"/>
</dbReference>
<accession>A0A5B8W092</accession>
<dbReference type="Pfam" id="PF04773">
    <property type="entry name" value="FecR"/>
    <property type="match status" value="1"/>
</dbReference>
<feature type="domain" description="Protein FecR C-terminal" evidence="3">
    <location>
        <begin position="256"/>
        <end position="324"/>
    </location>
</feature>
<dbReference type="Gene3D" id="3.55.50.30">
    <property type="match status" value="1"/>
</dbReference>
<reference evidence="4 5" key="1">
    <citation type="journal article" date="2013" name="J. Microbiol.">
        <title>Mucilaginibacter ginsenosidivorax sp. nov., with ginsenoside converting activity isolated from sediment.</title>
        <authorList>
            <person name="Kim J.K."/>
            <person name="Choi T.E."/>
            <person name="Liu Q.M."/>
            <person name="Park H.Y."/>
            <person name="Yi T.H."/>
            <person name="Yoon M.H."/>
            <person name="Kim S.C."/>
            <person name="Im W.T."/>
        </authorList>
    </citation>
    <scope>NUCLEOTIDE SEQUENCE [LARGE SCALE GENOMIC DNA]</scope>
    <source>
        <strain evidence="4 5">KHI28</strain>
    </source>
</reference>
<keyword evidence="1" id="KW-1133">Transmembrane helix</keyword>
<evidence type="ECO:0000256" key="1">
    <source>
        <dbReference type="SAM" id="Phobius"/>
    </source>
</evidence>
<evidence type="ECO:0000313" key="5">
    <source>
        <dbReference type="Proteomes" id="UP000321362"/>
    </source>
</evidence>
<protein>
    <submittedName>
        <fullName evidence="4">DUF4974 domain-containing protein</fullName>
    </submittedName>
</protein>
<evidence type="ECO:0000259" key="3">
    <source>
        <dbReference type="Pfam" id="PF16344"/>
    </source>
</evidence>
<dbReference type="Pfam" id="PF16344">
    <property type="entry name" value="FecR_C"/>
    <property type="match status" value="1"/>
</dbReference>
<keyword evidence="5" id="KW-1185">Reference proteome</keyword>
<dbReference type="InterPro" id="IPR012373">
    <property type="entry name" value="Ferrdict_sens_TM"/>
</dbReference>
<dbReference type="PANTHER" id="PTHR30273:SF2">
    <property type="entry name" value="PROTEIN FECR"/>
    <property type="match status" value="1"/>
</dbReference>
<dbReference type="EMBL" id="CP042437">
    <property type="protein sequence ID" value="QEC76262.1"/>
    <property type="molecule type" value="Genomic_DNA"/>
</dbReference>
<dbReference type="AlphaFoldDB" id="A0A5B8W092"/>
<sequence>MENNAYDIKELAHKLENGTITPEEMAWFEQWYQGFNDEEVMLTGSRHSGTNELKDSIFNGIASQMEAAAQPKRKVITLWRNIAAAAAIVLLVAFAAFYKNAILDIVDPVKQVDLLSKAGQHSQISLPDGTQVWLSPSTHISYPDNFRDEQRLVKLDGEAFFDVKHDPAHPFVIQSGAIKTVVLGTSFNVRAYTDAKTAEVTVVSGKVGVLTSASGKNQQQIMTARQRAVFNKTDGLLLKENYPDAAKFLSQRNGNFDFEGASMQTVADELGRQYGVQINVDPRIANSLYYGHLNTTRLIGTELDVLCTVMDNTRWQKVNNQYYIREIIAKH</sequence>
<proteinExistence type="predicted"/>